<dbReference type="AlphaFoldDB" id="A0A381QDU9"/>
<dbReference type="PROSITE" id="PS51891">
    <property type="entry name" value="CENP_V_GFA"/>
    <property type="match status" value="1"/>
</dbReference>
<accession>A0A381QDU9</accession>
<dbReference type="Pfam" id="PF04828">
    <property type="entry name" value="GFA"/>
    <property type="match status" value="1"/>
</dbReference>
<dbReference type="GO" id="GO:0016846">
    <property type="term" value="F:carbon-sulfur lyase activity"/>
    <property type="evidence" value="ECO:0007669"/>
    <property type="project" value="InterPro"/>
</dbReference>
<evidence type="ECO:0000256" key="1">
    <source>
        <dbReference type="ARBA" id="ARBA00005495"/>
    </source>
</evidence>
<evidence type="ECO:0000256" key="3">
    <source>
        <dbReference type="ARBA" id="ARBA00022833"/>
    </source>
</evidence>
<evidence type="ECO:0000256" key="2">
    <source>
        <dbReference type="ARBA" id="ARBA00022723"/>
    </source>
</evidence>
<sequence>MRDVIFCHCTQCRKSSGHFVAATAVDNKDFRLLQDNSLEWYKSSEEAERGFCNLCGSSLFWRSFKESNIFIMAGSINGPTELKGREHIFMSSIGDYYSIEDGLPQFDYYPPDQKE</sequence>
<protein>
    <recommendedName>
        <fullName evidence="5">CENP-V/GFA domain-containing protein</fullName>
    </recommendedName>
</protein>
<feature type="domain" description="CENP-V/GFA" evidence="5">
    <location>
        <begin position="1"/>
        <end position="98"/>
    </location>
</feature>
<organism evidence="6">
    <name type="scientific">marine metagenome</name>
    <dbReference type="NCBI Taxonomy" id="408172"/>
    <lineage>
        <taxon>unclassified sequences</taxon>
        <taxon>metagenomes</taxon>
        <taxon>ecological metagenomes</taxon>
    </lineage>
</organism>
<evidence type="ECO:0000256" key="4">
    <source>
        <dbReference type="ARBA" id="ARBA00023239"/>
    </source>
</evidence>
<comment type="similarity">
    <text evidence="1">Belongs to the Gfa family.</text>
</comment>
<proteinExistence type="inferred from homology"/>
<dbReference type="EMBL" id="UINC01001305">
    <property type="protein sequence ID" value="SUZ77158.1"/>
    <property type="molecule type" value="Genomic_DNA"/>
</dbReference>
<dbReference type="SUPFAM" id="SSF51316">
    <property type="entry name" value="Mss4-like"/>
    <property type="match status" value="1"/>
</dbReference>
<reference evidence="6" key="1">
    <citation type="submission" date="2018-05" db="EMBL/GenBank/DDBJ databases">
        <authorList>
            <person name="Lanie J.A."/>
            <person name="Ng W.-L."/>
            <person name="Kazmierczak K.M."/>
            <person name="Andrzejewski T.M."/>
            <person name="Davidsen T.M."/>
            <person name="Wayne K.J."/>
            <person name="Tettelin H."/>
            <person name="Glass J.I."/>
            <person name="Rusch D."/>
            <person name="Podicherti R."/>
            <person name="Tsui H.-C.T."/>
            <person name="Winkler M.E."/>
        </authorList>
    </citation>
    <scope>NUCLEOTIDE SEQUENCE</scope>
</reference>
<dbReference type="Gene3D" id="3.90.1590.10">
    <property type="entry name" value="glutathione-dependent formaldehyde- activating enzyme (gfa)"/>
    <property type="match status" value="1"/>
</dbReference>
<keyword evidence="2" id="KW-0479">Metal-binding</keyword>
<dbReference type="GO" id="GO:0046872">
    <property type="term" value="F:metal ion binding"/>
    <property type="evidence" value="ECO:0007669"/>
    <property type="project" value="UniProtKB-KW"/>
</dbReference>
<name>A0A381QDU9_9ZZZZ</name>
<keyword evidence="3" id="KW-0862">Zinc</keyword>
<keyword evidence="4" id="KW-0456">Lyase</keyword>
<dbReference type="InterPro" id="IPR006913">
    <property type="entry name" value="CENP-V/GFA"/>
</dbReference>
<gene>
    <name evidence="6" type="ORF">METZ01_LOCUS30012</name>
</gene>
<dbReference type="PANTHER" id="PTHR33337">
    <property type="entry name" value="GFA DOMAIN-CONTAINING PROTEIN"/>
    <property type="match status" value="1"/>
</dbReference>
<dbReference type="InterPro" id="IPR011057">
    <property type="entry name" value="Mss4-like_sf"/>
</dbReference>
<evidence type="ECO:0000313" key="6">
    <source>
        <dbReference type="EMBL" id="SUZ77158.1"/>
    </source>
</evidence>
<evidence type="ECO:0000259" key="5">
    <source>
        <dbReference type="PROSITE" id="PS51891"/>
    </source>
</evidence>
<dbReference type="PANTHER" id="PTHR33337:SF40">
    <property type="entry name" value="CENP-V_GFA DOMAIN-CONTAINING PROTEIN-RELATED"/>
    <property type="match status" value="1"/>
</dbReference>